<reference evidence="2" key="1">
    <citation type="submission" date="2021-03" db="EMBL/GenBank/DDBJ databases">
        <title>Acanthopleuribacteraceae sp. M133.</title>
        <authorList>
            <person name="Wang G."/>
        </authorList>
    </citation>
    <scope>NUCLEOTIDE SEQUENCE</scope>
    <source>
        <strain evidence="2">M133</strain>
    </source>
</reference>
<dbReference type="Gene3D" id="3.40.50.720">
    <property type="entry name" value="NAD(P)-binding Rossmann-like Domain"/>
    <property type="match status" value="1"/>
</dbReference>
<evidence type="ECO:0000313" key="3">
    <source>
        <dbReference type="Proteomes" id="UP000663929"/>
    </source>
</evidence>
<sequence>MSTRESFDRTDWNPSEYPPLVDAPVGSIHDHYLSLPYNPIFKKFDTNVFAMGSCFGLHVSGVLNRLGFSCFSHRDSNQHFSPRTLSELMSFWVGLKHYSERDIYAFEDQAKLFSMRHFKNMQVNRSDKTALLHDMRVMDRYAKQHLREAAVVIVTLGSATYLSHTQTGIPICCAHGMARGDYEFQAMTCDEVLSDLEHIYSCLKKLVSDSFHFVLTLSPQRYDWGPSLNPEKFGKKQGVHRQILGQMDYHVHTFHDKALLRIGIQQFVENHPREPIEYFPSYEIVMEELRGREHFSHDHQDHVHITFPRTPDYVTNRFLYSHSSAEVIDCLKYHREWFYKNKVVRLLTDQTESRIERELKPLISKIKHHYEKTECTWLVTKFLDLLSAHGQKQVADLLSSETIGCATRAEMSKPEWDPIGTVDKLVMDWIEKEARVIVYGAGEHTSFLMRRSMLLKANIVAIADRDPGECAHLFGMPLVAPHEMEAFEPDQVLISSKAFQREIARDLSLFSGLEGKIVSIYPDHLLGDPVL</sequence>
<gene>
    <name evidence="2" type="ORF">J3U87_13645</name>
</gene>
<feature type="domain" description="GSCFA" evidence="1">
    <location>
        <begin position="48"/>
        <end position="300"/>
    </location>
</feature>
<dbReference type="InterPro" id="IPR014982">
    <property type="entry name" value="GSCFA"/>
</dbReference>
<dbReference type="EMBL" id="CP071793">
    <property type="protein sequence ID" value="QTD53493.1"/>
    <property type="molecule type" value="Genomic_DNA"/>
</dbReference>
<dbReference type="AlphaFoldDB" id="A0A8A4TVH6"/>
<dbReference type="RefSeq" id="WP_237383595.1">
    <property type="nucleotide sequence ID" value="NZ_CP071793.1"/>
</dbReference>
<keyword evidence="3" id="KW-1185">Reference proteome</keyword>
<dbReference type="Pfam" id="PF08885">
    <property type="entry name" value="GSCFA"/>
    <property type="match status" value="1"/>
</dbReference>
<organism evidence="2 3">
    <name type="scientific">Sulfidibacter corallicola</name>
    <dbReference type="NCBI Taxonomy" id="2818388"/>
    <lineage>
        <taxon>Bacteria</taxon>
        <taxon>Pseudomonadati</taxon>
        <taxon>Acidobacteriota</taxon>
        <taxon>Holophagae</taxon>
        <taxon>Acanthopleuribacterales</taxon>
        <taxon>Acanthopleuribacteraceae</taxon>
        <taxon>Sulfidibacter</taxon>
    </lineage>
</organism>
<proteinExistence type="predicted"/>
<evidence type="ECO:0000313" key="2">
    <source>
        <dbReference type="EMBL" id="QTD53493.1"/>
    </source>
</evidence>
<accession>A0A8A4TVH6</accession>
<dbReference type="KEGG" id="scor:J3U87_13645"/>
<evidence type="ECO:0000259" key="1">
    <source>
        <dbReference type="Pfam" id="PF08885"/>
    </source>
</evidence>
<name>A0A8A4TVH6_SULCO</name>
<dbReference type="Proteomes" id="UP000663929">
    <property type="component" value="Chromosome"/>
</dbReference>
<protein>
    <submittedName>
        <fullName evidence="2">GSCFA domain-containing protein</fullName>
    </submittedName>
</protein>